<keyword evidence="3" id="KW-0862">Zinc</keyword>
<feature type="region of interest" description="Disordered" evidence="4">
    <location>
        <begin position="277"/>
        <end position="299"/>
    </location>
</feature>
<dbReference type="GO" id="GO:0008270">
    <property type="term" value="F:zinc ion binding"/>
    <property type="evidence" value="ECO:0007669"/>
    <property type="project" value="UniProtKB-KW"/>
</dbReference>
<evidence type="ECO:0000256" key="3">
    <source>
        <dbReference type="ARBA" id="ARBA00022833"/>
    </source>
</evidence>
<evidence type="ECO:0000256" key="4">
    <source>
        <dbReference type="SAM" id="MobiDB-lite"/>
    </source>
</evidence>
<dbReference type="PROSITE" id="PS51058">
    <property type="entry name" value="ZF_CXXC"/>
    <property type="match status" value="1"/>
</dbReference>
<evidence type="ECO:0000256" key="2">
    <source>
        <dbReference type="ARBA" id="ARBA00022771"/>
    </source>
</evidence>
<proteinExistence type="predicted"/>
<dbReference type="Pfam" id="PF02008">
    <property type="entry name" value="zf-CXXC"/>
    <property type="match status" value="1"/>
</dbReference>
<keyword evidence="1" id="KW-0479">Metal-binding</keyword>
<evidence type="ECO:0000256" key="1">
    <source>
        <dbReference type="ARBA" id="ARBA00022723"/>
    </source>
</evidence>
<reference evidence="6" key="1">
    <citation type="submission" date="2021-01" db="EMBL/GenBank/DDBJ databases">
        <authorList>
            <person name="Corre E."/>
            <person name="Pelletier E."/>
            <person name="Niang G."/>
            <person name="Scheremetjew M."/>
            <person name="Finn R."/>
            <person name="Kale V."/>
            <person name="Holt S."/>
            <person name="Cochrane G."/>
            <person name="Meng A."/>
            <person name="Brown T."/>
            <person name="Cohen L."/>
        </authorList>
    </citation>
    <scope>NUCLEOTIDE SEQUENCE</scope>
    <source>
        <strain evidence="6">379</strain>
    </source>
</reference>
<accession>A0A6S9ZWF8</accession>
<organism evidence="6">
    <name type="scientific">Emiliania huxleyi</name>
    <name type="common">Coccolithophore</name>
    <name type="synonym">Pontosphaera huxleyi</name>
    <dbReference type="NCBI Taxonomy" id="2903"/>
    <lineage>
        <taxon>Eukaryota</taxon>
        <taxon>Haptista</taxon>
        <taxon>Haptophyta</taxon>
        <taxon>Prymnesiophyceae</taxon>
        <taxon>Isochrysidales</taxon>
        <taxon>Noelaerhabdaceae</taxon>
        <taxon>Emiliania</taxon>
    </lineage>
</organism>
<name>A0A6S9ZWF8_EMIHU</name>
<sequence>MALAPALGPDPLECGECLSSFDRSPDKASDAAALLVMLSQSSGGDDPGAAGPSATPLLGGAAKREPARPSVLLTAQHQAPAAYAAPRRARVIGIPDARLCASARPQLSVAIDECERGDTVGALVSPLLEVAVKPSSKSRANKVDRALRCGACDGCKRADCGRCPNCKDKPKFGGAGVKKQACQYRGCLTPTRTGNGRVLPPDPERASSQISSADESSEPVNGYVSPRLSESSARGSFEEGVGLPAALLGAAGLVERSINEEGELEARPLEARKPLGASALLHAEKPLAKVSSPGKRSRR</sequence>
<dbReference type="GO" id="GO:0003677">
    <property type="term" value="F:DNA binding"/>
    <property type="evidence" value="ECO:0007669"/>
    <property type="project" value="InterPro"/>
</dbReference>
<dbReference type="AlphaFoldDB" id="A0A6S9ZWF8"/>
<dbReference type="EMBL" id="HBIR01026240">
    <property type="protein sequence ID" value="CAE0553774.1"/>
    <property type="molecule type" value="Transcribed_RNA"/>
</dbReference>
<feature type="compositionally biased region" description="Low complexity" evidence="4">
    <location>
        <begin position="42"/>
        <end position="54"/>
    </location>
</feature>
<evidence type="ECO:0000313" key="6">
    <source>
        <dbReference type="EMBL" id="CAE0553774.1"/>
    </source>
</evidence>
<feature type="region of interest" description="Disordered" evidence="4">
    <location>
        <begin position="42"/>
        <end position="63"/>
    </location>
</feature>
<feature type="region of interest" description="Disordered" evidence="4">
    <location>
        <begin position="193"/>
        <end position="236"/>
    </location>
</feature>
<keyword evidence="2" id="KW-0863">Zinc-finger</keyword>
<feature type="domain" description="CXXC-type" evidence="5">
    <location>
        <begin position="141"/>
        <end position="188"/>
    </location>
</feature>
<gene>
    <name evidence="6" type="ORF">EHUX00137_LOCUS20208</name>
</gene>
<dbReference type="InterPro" id="IPR002857">
    <property type="entry name" value="Znf_CXXC"/>
</dbReference>
<protein>
    <recommendedName>
        <fullName evidence="5">CXXC-type domain-containing protein</fullName>
    </recommendedName>
</protein>
<evidence type="ECO:0000259" key="5">
    <source>
        <dbReference type="PROSITE" id="PS51058"/>
    </source>
</evidence>